<keyword evidence="1" id="KW-0732">Signal</keyword>
<protein>
    <recommendedName>
        <fullName evidence="4">Lipoprotein</fullName>
    </recommendedName>
</protein>
<feature type="signal peptide" evidence="1">
    <location>
        <begin position="1"/>
        <end position="26"/>
    </location>
</feature>
<keyword evidence="3" id="KW-1185">Reference proteome</keyword>
<dbReference type="RefSeq" id="WP_286285995.1">
    <property type="nucleotide sequence ID" value="NZ_JASXSZ010000001.1"/>
</dbReference>
<accession>A0ABT7MU75</accession>
<dbReference type="EMBL" id="JASXSZ010000001">
    <property type="protein sequence ID" value="MDL9977999.1"/>
    <property type="molecule type" value="Genomic_DNA"/>
</dbReference>
<feature type="chain" id="PRO_5045605062" description="Lipoprotein" evidence="1">
    <location>
        <begin position="27"/>
        <end position="164"/>
    </location>
</feature>
<organism evidence="2 3">
    <name type="scientific">Microbacterium candidum</name>
    <dbReference type="NCBI Taxonomy" id="3041922"/>
    <lineage>
        <taxon>Bacteria</taxon>
        <taxon>Bacillati</taxon>
        <taxon>Actinomycetota</taxon>
        <taxon>Actinomycetes</taxon>
        <taxon>Micrococcales</taxon>
        <taxon>Microbacteriaceae</taxon>
        <taxon>Microbacterium</taxon>
    </lineage>
</organism>
<name>A0ABT7MU75_9MICO</name>
<evidence type="ECO:0000256" key="1">
    <source>
        <dbReference type="SAM" id="SignalP"/>
    </source>
</evidence>
<proteinExistence type="predicted"/>
<evidence type="ECO:0008006" key="4">
    <source>
        <dbReference type="Google" id="ProtNLM"/>
    </source>
</evidence>
<evidence type="ECO:0000313" key="3">
    <source>
        <dbReference type="Proteomes" id="UP001235064"/>
    </source>
</evidence>
<reference evidence="2 3" key="1">
    <citation type="submission" date="2023-06" db="EMBL/GenBank/DDBJ databases">
        <title>Microbacterium sp. nov., isolated from a waste landfill.</title>
        <authorList>
            <person name="Wen W."/>
        </authorList>
    </citation>
    <scope>NUCLEOTIDE SEQUENCE [LARGE SCALE GENOMIC DNA]</scope>
    <source>
        <strain evidence="2 3">ASV49</strain>
    </source>
</reference>
<sequence length="164" mass="16114">MTDTTSPSARRAASLALSLAAVALLAGCAGTAGGSAASDSTLVVRDGALRAPGTACSGSGQYLFVHAGVHLTVTDGSGGVVLDAALPSGTATRADDNDYGNAARVPTFCTFDFAAAGLEAGSTYDFSIEGRSLGSAAFQPDASGGFRFDYPALGDPAAVQGGDR</sequence>
<evidence type="ECO:0000313" key="2">
    <source>
        <dbReference type="EMBL" id="MDL9977999.1"/>
    </source>
</evidence>
<dbReference type="Proteomes" id="UP001235064">
    <property type="component" value="Unassembled WGS sequence"/>
</dbReference>
<gene>
    <name evidence="2" type="ORF">QSV35_01515</name>
</gene>
<comment type="caution">
    <text evidence="2">The sequence shown here is derived from an EMBL/GenBank/DDBJ whole genome shotgun (WGS) entry which is preliminary data.</text>
</comment>